<dbReference type="Proteomes" id="UP000266016">
    <property type="component" value="Unassembled WGS sequence"/>
</dbReference>
<dbReference type="InterPro" id="IPR011330">
    <property type="entry name" value="Glyco_hydro/deAcase_b/a-brl"/>
</dbReference>
<dbReference type="AlphaFoldDB" id="A0A398B5A1"/>
<dbReference type="InterPro" id="IPR002509">
    <property type="entry name" value="NODB_dom"/>
</dbReference>
<dbReference type="InterPro" id="IPR050248">
    <property type="entry name" value="Polysacc_deacetylase_ArnD"/>
</dbReference>
<organism evidence="2 3">
    <name type="scientific">Peribacillus asahii</name>
    <dbReference type="NCBI Taxonomy" id="228899"/>
    <lineage>
        <taxon>Bacteria</taxon>
        <taxon>Bacillati</taxon>
        <taxon>Bacillota</taxon>
        <taxon>Bacilli</taxon>
        <taxon>Bacillales</taxon>
        <taxon>Bacillaceae</taxon>
        <taxon>Peribacillus</taxon>
    </lineage>
</organism>
<dbReference type="RefSeq" id="WP_119117509.1">
    <property type="nucleotide sequence ID" value="NZ_QWVS01000021.1"/>
</dbReference>
<evidence type="ECO:0000313" key="2">
    <source>
        <dbReference type="EMBL" id="RID85095.1"/>
    </source>
</evidence>
<gene>
    <name evidence="2" type="ORF">D1953_12395</name>
</gene>
<dbReference type="Gene3D" id="3.20.20.370">
    <property type="entry name" value="Glycoside hydrolase/deacetylase"/>
    <property type="match status" value="1"/>
</dbReference>
<evidence type="ECO:0000313" key="3">
    <source>
        <dbReference type="Proteomes" id="UP000266016"/>
    </source>
</evidence>
<name>A0A398B5A1_9BACI</name>
<feature type="domain" description="NodB homology" evidence="1">
    <location>
        <begin position="41"/>
        <end position="227"/>
    </location>
</feature>
<dbReference type="CDD" id="cd10959">
    <property type="entry name" value="CE4_NodB_like_3"/>
    <property type="match status" value="1"/>
</dbReference>
<dbReference type="Pfam" id="PF01522">
    <property type="entry name" value="Polysacc_deac_1"/>
    <property type="match status" value="1"/>
</dbReference>
<dbReference type="GO" id="GO:0016810">
    <property type="term" value="F:hydrolase activity, acting on carbon-nitrogen (but not peptide) bonds"/>
    <property type="evidence" value="ECO:0007669"/>
    <property type="project" value="InterPro"/>
</dbReference>
<comment type="caution">
    <text evidence="2">The sequence shown here is derived from an EMBL/GenBank/DDBJ whole genome shotgun (WGS) entry which is preliminary data.</text>
</comment>
<reference evidence="2 3" key="1">
    <citation type="submission" date="2018-08" db="EMBL/GenBank/DDBJ databases">
        <title>Bacillus jemisoniae sp. nov., Bacillus chryseoplanitiae sp. nov., Bacillus resnikiae sp. nov., and Bacillus frankliniae sp. nov., isolated from Viking spacecraft and associated surfaces.</title>
        <authorList>
            <person name="Seuylemezian A."/>
            <person name="Vaishampayan P."/>
        </authorList>
    </citation>
    <scope>NUCLEOTIDE SEQUENCE [LARGE SCALE GENOMIC DNA]</scope>
    <source>
        <strain evidence="2 3">MA001</strain>
    </source>
</reference>
<dbReference type="PANTHER" id="PTHR10587">
    <property type="entry name" value="GLYCOSYL TRANSFERASE-RELATED"/>
    <property type="match status" value="1"/>
</dbReference>
<evidence type="ECO:0000259" key="1">
    <source>
        <dbReference type="PROSITE" id="PS51677"/>
    </source>
</evidence>
<keyword evidence="3" id="KW-1185">Reference proteome</keyword>
<sequence length="236" mass="27645">MQIVVIISCTLCLLFLFYSIIPTVIIRTCGWGITQKVKGENRIALTFDDGPNPEYTTQLLDLLKKYQVKASFFVVGSKVKSNSDLVKRMHQEGHTIGIHHFQHISSWLMPPFILRRQLYLTEQAIKEYTNEKVTFYRPPWGHFNVFTLFLSKNYHIVMWSHIFGDWKVKNCRQTLLDELRLATERGSILLLHDCGETLGADQEAPRYMLEQLEVYLQESKEKGIRFMTLNEMKRIV</sequence>
<protein>
    <submittedName>
        <fullName evidence="2">Polysaccharide deacetylase family protein</fullName>
    </submittedName>
</protein>
<proteinExistence type="predicted"/>
<dbReference type="EMBL" id="QWVS01000021">
    <property type="protein sequence ID" value="RID85095.1"/>
    <property type="molecule type" value="Genomic_DNA"/>
</dbReference>
<accession>A0A398B5A1</accession>
<dbReference type="PROSITE" id="PS51677">
    <property type="entry name" value="NODB"/>
    <property type="match status" value="1"/>
</dbReference>
<dbReference type="SUPFAM" id="SSF88713">
    <property type="entry name" value="Glycoside hydrolase/deacetylase"/>
    <property type="match status" value="1"/>
</dbReference>
<dbReference type="GO" id="GO:0005975">
    <property type="term" value="P:carbohydrate metabolic process"/>
    <property type="evidence" value="ECO:0007669"/>
    <property type="project" value="InterPro"/>
</dbReference>